<dbReference type="AlphaFoldDB" id="A0A0R3A5H1"/>
<dbReference type="Proteomes" id="UP000552560">
    <property type="component" value="Unassembled WGS sequence"/>
</dbReference>
<proteinExistence type="predicted"/>
<sequence length="89" mass="10556">MARVFFEGQVIAQGDIEQLVEMHSVGMFPEAADLSELNREKSLKGRRNAYALESDPLYIEYQYDNSEEKERIWREKVLEIKKRYPLTEE</sequence>
<dbReference type="OrthoDB" id="7008478at2"/>
<reference evidence="1 2" key="1">
    <citation type="journal article" date="2020" name="Front. Microbiol.">
        <title>Genetic Organization of the aprX-lipA2 Operon Affects the Proteolytic Potential of Pseudomonas Species in Milk.</title>
        <authorList>
            <person name="Maier C."/>
            <person name="Huptas C."/>
            <person name="von Neubeck M."/>
            <person name="Scherer S."/>
            <person name="Wenning M."/>
            <person name="Lucking G."/>
        </authorList>
    </citation>
    <scope>NUCLEOTIDE SEQUENCE [LARGE SCALE GENOMIC DNA]</scope>
    <source>
        <strain evidence="1 2">WS 4671</strain>
    </source>
</reference>
<evidence type="ECO:0000313" key="2">
    <source>
        <dbReference type="Proteomes" id="UP000552560"/>
    </source>
</evidence>
<evidence type="ECO:0000313" key="1">
    <source>
        <dbReference type="EMBL" id="NMX99374.1"/>
    </source>
</evidence>
<gene>
    <name evidence="1" type="ORF">HBO43_22545</name>
</gene>
<protein>
    <submittedName>
        <fullName evidence="1">Uncharacterized protein</fullName>
    </submittedName>
</protein>
<dbReference type="RefSeq" id="WP_057005811.1">
    <property type="nucleotide sequence ID" value="NZ_CP149793.1"/>
</dbReference>
<comment type="caution">
    <text evidence="1">The sequence shown here is derived from an EMBL/GenBank/DDBJ whole genome shotgun (WGS) entry which is preliminary data.</text>
</comment>
<name>A0A0R3A5H1_PSEVE</name>
<organism evidence="1 2">
    <name type="scientific">Pseudomonas veronii</name>
    <dbReference type="NCBI Taxonomy" id="76761"/>
    <lineage>
        <taxon>Bacteria</taxon>
        <taxon>Pseudomonadati</taxon>
        <taxon>Pseudomonadota</taxon>
        <taxon>Gammaproteobacteria</taxon>
        <taxon>Pseudomonadales</taxon>
        <taxon>Pseudomonadaceae</taxon>
        <taxon>Pseudomonas</taxon>
    </lineage>
</organism>
<accession>A0A0R3A5H1</accession>
<dbReference type="EMBL" id="JAAQWE010000025">
    <property type="protein sequence ID" value="NMX99374.1"/>
    <property type="molecule type" value="Genomic_DNA"/>
</dbReference>